<feature type="region of interest" description="Disordered" evidence="2">
    <location>
        <begin position="379"/>
        <end position="410"/>
    </location>
</feature>
<dbReference type="HOGENOM" id="CLU_021786_0_1_11"/>
<evidence type="ECO:0000256" key="1">
    <source>
        <dbReference type="ARBA" id="ARBA00023450"/>
    </source>
</evidence>
<dbReference type="eggNOG" id="COG1403">
    <property type="taxonomic scope" value="Bacteria"/>
</dbReference>
<dbReference type="SMART" id="SM00507">
    <property type="entry name" value="HNHc"/>
    <property type="match status" value="1"/>
</dbReference>
<dbReference type="STRING" id="521096.Tpau_1759"/>
<dbReference type="KEGG" id="tpr:Tpau_1759"/>
<evidence type="ECO:0000256" key="2">
    <source>
        <dbReference type="SAM" id="MobiDB-lite"/>
    </source>
</evidence>
<dbReference type="InterPro" id="IPR003615">
    <property type="entry name" value="HNH_nuc"/>
</dbReference>
<dbReference type="GO" id="GO:0003676">
    <property type="term" value="F:nucleic acid binding"/>
    <property type="evidence" value="ECO:0007669"/>
    <property type="project" value="InterPro"/>
</dbReference>
<dbReference type="Pfam" id="PF02720">
    <property type="entry name" value="DUF222"/>
    <property type="match status" value="1"/>
</dbReference>
<accession>D5UM97</accession>
<sequence>MDEDVGGEVHLIPIGAPSVDPAEELRSMERQRCRTVFEQYRWAVELLRQRVSARAAAGLSQDRWQCGVAAEIGLALHMSPSTAARFLARAVELEKCLPHTRSRLRDGDLSPEAVPVIVSGLSHLDPSDRREADEQLCDDPGTLAGMGPKQLAAHVEQVAYRLDARATVDRTACAEKDRTVTIRPLPEGMARVSILLPVAQGVGVYAALRKHAATVIGVGQDLRTLGQIMADAAFARLTGREAADGQPVTVNLTMPAAVLLGDRPGTAHLHEGGAMPAEIARNLVGKAAATGVAWVKRLYVTPDSGSLVAMDSRRRCFPDGLAEVIRVRDRYCRTPYCDAPIAHIDHITAHAAGGPTALQNGQGLCAACNYAKEPTGWHSGVVEDPSGRHTVETRTPSGHVHRSTAPRQAA</sequence>
<dbReference type="GO" id="GO:0004519">
    <property type="term" value="F:endonuclease activity"/>
    <property type="evidence" value="ECO:0007669"/>
    <property type="project" value="InterPro"/>
</dbReference>
<gene>
    <name evidence="4" type="ordered locus">Tpau_1759</name>
</gene>
<comment type="similarity">
    <text evidence="1">Belongs to the Rv1128c/1148c/1588c/1702c/1945/3466 family.</text>
</comment>
<organism evidence="4 5">
    <name type="scientific">Tsukamurella paurometabola (strain ATCC 8368 / DSM 20162 / CCUG 35730 / CIP 100753 / JCM 10117 / KCTC 9821 / NBRC 16120 / NCIMB 702349 / NCTC 13040)</name>
    <name type="common">Corynebacterium paurometabolum</name>
    <dbReference type="NCBI Taxonomy" id="521096"/>
    <lineage>
        <taxon>Bacteria</taxon>
        <taxon>Bacillati</taxon>
        <taxon>Actinomycetota</taxon>
        <taxon>Actinomycetes</taxon>
        <taxon>Mycobacteriales</taxon>
        <taxon>Tsukamurellaceae</taxon>
        <taxon>Tsukamurella</taxon>
    </lineage>
</organism>
<evidence type="ECO:0000259" key="3">
    <source>
        <dbReference type="SMART" id="SM00507"/>
    </source>
</evidence>
<protein>
    <submittedName>
        <fullName evidence="4">HNH nuclease</fullName>
    </submittedName>
</protein>
<dbReference type="InterPro" id="IPR002711">
    <property type="entry name" value="HNH"/>
</dbReference>
<dbReference type="CDD" id="cd00085">
    <property type="entry name" value="HNHc"/>
    <property type="match status" value="1"/>
</dbReference>
<proteinExistence type="inferred from homology"/>
<dbReference type="GO" id="GO:0008270">
    <property type="term" value="F:zinc ion binding"/>
    <property type="evidence" value="ECO:0007669"/>
    <property type="project" value="InterPro"/>
</dbReference>
<reference evidence="5" key="1">
    <citation type="submission" date="2010-03" db="EMBL/GenBank/DDBJ databases">
        <title>The complete chromosome of Tsukamurella paurometabola DSM 20162.</title>
        <authorList>
            <consortium name="US DOE Joint Genome Institute (JGI-PGF)"/>
            <person name="Lucas S."/>
            <person name="Copeland A."/>
            <person name="Lapidus A."/>
            <person name="Glavina del Rio T."/>
            <person name="Dalin E."/>
            <person name="Tice H."/>
            <person name="Bruce D."/>
            <person name="Goodwin L."/>
            <person name="Pitluck S."/>
            <person name="Kyrpides N."/>
            <person name="Mavromatis K."/>
            <person name="Ivanova N."/>
            <person name="Mikhailova N."/>
            <person name="Munk A.C."/>
            <person name="Brettin T."/>
            <person name="Detter J.C."/>
            <person name="Tapia R."/>
            <person name="Han C."/>
            <person name="Larimer F."/>
            <person name="Land M."/>
            <person name="Hauser L."/>
            <person name="Markowitz V."/>
            <person name="Cheng J.-F."/>
            <person name="Hugenholtz P."/>
            <person name="Woyke T."/>
            <person name="Wu D."/>
            <person name="Jando M."/>
            <person name="Brambilla E."/>
            <person name="Klenk H.-P."/>
            <person name="Eisen J.A."/>
        </authorList>
    </citation>
    <scope>NUCLEOTIDE SEQUENCE [LARGE SCALE GENOMIC DNA]</scope>
    <source>
        <strain evidence="5">ATCC 8368 / DSM 20162 / CCUG 35730 / CIP 100753 / JCM 10117 / KCTC 9821 / NBRC 16120 / NCIMB 702349 / NCTC 13040</strain>
    </source>
</reference>
<keyword evidence="5" id="KW-1185">Reference proteome</keyword>
<dbReference type="InterPro" id="IPR003870">
    <property type="entry name" value="DUF222"/>
</dbReference>
<dbReference type="EMBL" id="CP001966">
    <property type="protein sequence ID" value="ADG78377.1"/>
    <property type="molecule type" value="Genomic_DNA"/>
</dbReference>
<dbReference type="AlphaFoldDB" id="D5UM97"/>
<dbReference type="Pfam" id="PF01844">
    <property type="entry name" value="HNH"/>
    <property type="match status" value="1"/>
</dbReference>
<dbReference type="Proteomes" id="UP000001213">
    <property type="component" value="Chromosome"/>
</dbReference>
<name>D5UM97_TSUPD</name>
<evidence type="ECO:0000313" key="5">
    <source>
        <dbReference type="Proteomes" id="UP000001213"/>
    </source>
</evidence>
<dbReference type="Gene3D" id="1.10.30.50">
    <property type="match status" value="1"/>
</dbReference>
<feature type="domain" description="HNH nuclease" evidence="3">
    <location>
        <begin position="320"/>
        <end position="370"/>
    </location>
</feature>
<reference evidence="4 5" key="2">
    <citation type="journal article" date="2011" name="Stand. Genomic Sci.">
        <title>Complete genome sequence of Tsukamurella paurometabola type strain (no. 33).</title>
        <authorList>
            <person name="Munk A.C."/>
            <person name="Lapidus A."/>
            <person name="Lucas S."/>
            <person name="Nolan M."/>
            <person name="Tice H."/>
            <person name="Cheng J.F."/>
            <person name="Del Rio T.G."/>
            <person name="Goodwin L."/>
            <person name="Pitluck S."/>
            <person name="Liolios K."/>
            <person name="Huntemann M."/>
            <person name="Ivanova N."/>
            <person name="Mavromatis K."/>
            <person name="Mikhailova N."/>
            <person name="Pati A."/>
            <person name="Chen A."/>
            <person name="Palaniappan K."/>
            <person name="Tapia R."/>
            <person name="Han C."/>
            <person name="Land M."/>
            <person name="Hauser L."/>
            <person name="Chang Y.J."/>
            <person name="Jeffries C.D."/>
            <person name="Brettin T."/>
            <person name="Yasawong M."/>
            <person name="Brambilla E.M."/>
            <person name="Rohde M."/>
            <person name="Sikorski J."/>
            <person name="Goker M."/>
            <person name="Detter J.C."/>
            <person name="Woyke T."/>
            <person name="Bristow J."/>
            <person name="Eisen J.A."/>
            <person name="Markowitz V."/>
            <person name="Hugenholtz P."/>
            <person name="Kyrpides N.C."/>
            <person name="Klenk H.P."/>
        </authorList>
    </citation>
    <scope>NUCLEOTIDE SEQUENCE [LARGE SCALE GENOMIC DNA]</scope>
    <source>
        <strain evidence="5">ATCC 8368 / DSM 20162 / CCUG 35730 / CIP 100753 / JCM 10117 / KCTC 9821 / NBRC 16120 / NCIMB 702349 / NCTC 13040</strain>
    </source>
</reference>
<dbReference type="RefSeq" id="WP_013126405.1">
    <property type="nucleotide sequence ID" value="NC_014158.1"/>
</dbReference>
<evidence type="ECO:0000313" key="4">
    <source>
        <dbReference type="EMBL" id="ADG78377.1"/>
    </source>
</evidence>